<sequence length="86" mass="9036">MHFQPLTALTTLFPLALLPTAVLAAPTAQPQGTPTSSSSITARQFYDGPCLRTNCGVAGTDCAAKRQWCVKYPSFDAPEGCTCSAL</sequence>
<gene>
    <name evidence="2" type="ORF">KHLLAP_LOCUS4870</name>
</gene>
<feature type="chain" id="PRO_5042478788" evidence="1">
    <location>
        <begin position="25"/>
        <end position="86"/>
    </location>
</feature>
<name>A0AAI8VB38_9PEZI</name>
<evidence type="ECO:0000313" key="2">
    <source>
        <dbReference type="EMBL" id="CAJ2504402.1"/>
    </source>
</evidence>
<keyword evidence="1" id="KW-0732">Signal</keyword>
<protein>
    <submittedName>
        <fullName evidence="2">Uu.00g117960.m01.CDS01</fullName>
    </submittedName>
</protein>
<feature type="signal peptide" evidence="1">
    <location>
        <begin position="1"/>
        <end position="24"/>
    </location>
</feature>
<organism evidence="2 3">
    <name type="scientific">Anthostomella pinea</name>
    <dbReference type="NCBI Taxonomy" id="933095"/>
    <lineage>
        <taxon>Eukaryota</taxon>
        <taxon>Fungi</taxon>
        <taxon>Dikarya</taxon>
        <taxon>Ascomycota</taxon>
        <taxon>Pezizomycotina</taxon>
        <taxon>Sordariomycetes</taxon>
        <taxon>Xylariomycetidae</taxon>
        <taxon>Xylariales</taxon>
        <taxon>Xylariaceae</taxon>
        <taxon>Anthostomella</taxon>
    </lineage>
</organism>
<dbReference type="EMBL" id="CAUWAG010000006">
    <property type="protein sequence ID" value="CAJ2504402.1"/>
    <property type="molecule type" value="Genomic_DNA"/>
</dbReference>
<accession>A0AAI8VB38</accession>
<proteinExistence type="predicted"/>
<dbReference type="Proteomes" id="UP001295740">
    <property type="component" value="Unassembled WGS sequence"/>
</dbReference>
<comment type="caution">
    <text evidence="2">The sequence shown here is derived from an EMBL/GenBank/DDBJ whole genome shotgun (WGS) entry which is preliminary data.</text>
</comment>
<evidence type="ECO:0000256" key="1">
    <source>
        <dbReference type="SAM" id="SignalP"/>
    </source>
</evidence>
<reference evidence="2" key="1">
    <citation type="submission" date="2023-10" db="EMBL/GenBank/DDBJ databases">
        <authorList>
            <person name="Hackl T."/>
        </authorList>
    </citation>
    <scope>NUCLEOTIDE SEQUENCE</scope>
</reference>
<keyword evidence="3" id="KW-1185">Reference proteome</keyword>
<dbReference type="AlphaFoldDB" id="A0AAI8VB38"/>
<evidence type="ECO:0000313" key="3">
    <source>
        <dbReference type="Proteomes" id="UP001295740"/>
    </source>
</evidence>